<evidence type="ECO:0000313" key="2">
    <source>
        <dbReference type="Proteomes" id="UP001148629"/>
    </source>
</evidence>
<dbReference type="Proteomes" id="UP001148629">
    <property type="component" value="Unassembled WGS sequence"/>
</dbReference>
<organism evidence="1 2">
    <name type="scientific">Fusarium decemcellulare</name>
    <dbReference type="NCBI Taxonomy" id="57161"/>
    <lineage>
        <taxon>Eukaryota</taxon>
        <taxon>Fungi</taxon>
        <taxon>Dikarya</taxon>
        <taxon>Ascomycota</taxon>
        <taxon>Pezizomycotina</taxon>
        <taxon>Sordariomycetes</taxon>
        <taxon>Hypocreomycetidae</taxon>
        <taxon>Hypocreales</taxon>
        <taxon>Nectriaceae</taxon>
        <taxon>Fusarium</taxon>
        <taxon>Fusarium decemcellulare species complex</taxon>
    </lineage>
</organism>
<gene>
    <name evidence="1" type="ORF">NM208_g8343</name>
</gene>
<comment type="caution">
    <text evidence="1">The sequence shown here is derived from an EMBL/GenBank/DDBJ whole genome shotgun (WGS) entry which is preliminary data.</text>
</comment>
<proteinExistence type="predicted"/>
<keyword evidence="2" id="KW-1185">Reference proteome</keyword>
<name>A0ACC1S5S2_9HYPO</name>
<dbReference type="EMBL" id="JANRMS010000940">
    <property type="protein sequence ID" value="KAJ3532658.1"/>
    <property type="molecule type" value="Genomic_DNA"/>
</dbReference>
<protein>
    <submittedName>
        <fullName evidence="1">Uncharacterized protein</fullName>
    </submittedName>
</protein>
<evidence type="ECO:0000313" key="1">
    <source>
        <dbReference type="EMBL" id="KAJ3532658.1"/>
    </source>
</evidence>
<sequence length="171" mass="18812">MTYADEAIASVTASSGLARLKVVLRRRALASDGSQNGLIQTPLHLAASQRDLVVVKSLLDADADVNAEDFWGETAFEVAITTPLNEANKDGIIRTFLEHQIWQLEMKGESMPTDLDCTARFLGMESIYNPNSPDNVFNFSGEEAMARLLAKQFELNDLAEDIWEAVYKGTG</sequence>
<reference evidence="1" key="1">
    <citation type="submission" date="2022-08" db="EMBL/GenBank/DDBJ databases">
        <title>Genome Sequence of Fusarium decemcellulare.</title>
        <authorList>
            <person name="Buettner E."/>
        </authorList>
    </citation>
    <scope>NUCLEOTIDE SEQUENCE</scope>
    <source>
        <strain evidence="1">Babe19</strain>
    </source>
</reference>
<accession>A0ACC1S5S2</accession>